<accession>A0ACC0LAZ8</accession>
<sequence length="453" mass="50072">MENGGHHGAAINGGGNFSREEIESKSDRAVVEKYFNWNHLHVAASNGQTEIFQNRLPLNPNLCETLDSHKRSPLHLASANGHVPIVKLLAEANAKMCLACDRDGLNPLHAAAVAGQVVVLDELLKANPCAARARVDKGERDTILHLCVKYDRLNFLEELLEKYFKGEEFVNATDHAGNTILHIAVANKKVQIIKKVLKNSKIDRRATNASGQTAMDILLLGRGKRTEPEQWEDGIEKLLREHHITRGNYNNRYEWIEKKRKSLTIVAILMATIAFQAGVNPPGGVWLDNSDGHLAGEAVMAYNHPHAYPYFIRGNTIGFVASLITITCLMSGVPFRKRCLLVMLVVVMCVSITCMAITYAYAILVFTPKAKRESVNHNIVVGVVVWFGLQAVLLIVHGSRLIAAENIGLTVAEMICRSKEKVVEMIPDFSCIKSRGGERSRIPNRVAATEPIV</sequence>
<keyword evidence="2" id="KW-1185">Reference proteome</keyword>
<evidence type="ECO:0000313" key="2">
    <source>
        <dbReference type="Proteomes" id="UP001062846"/>
    </source>
</evidence>
<organism evidence="1 2">
    <name type="scientific">Rhododendron molle</name>
    <name type="common">Chinese azalea</name>
    <name type="synonym">Azalea mollis</name>
    <dbReference type="NCBI Taxonomy" id="49168"/>
    <lineage>
        <taxon>Eukaryota</taxon>
        <taxon>Viridiplantae</taxon>
        <taxon>Streptophyta</taxon>
        <taxon>Embryophyta</taxon>
        <taxon>Tracheophyta</taxon>
        <taxon>Spermatophyta</taxon>
        <taxon>Magnoliopsida</taxon>
        <taxon>eudicotyledons</taxon>
        <taxon>Gunneridae</taxon>
        <taxon>Pentapetalae</taxon>
        <taxon>asterids</taxon>
        <taxon>Ericales</taxon>
        <taxon>Ericaceae</taxon>
        <taxon>Ericoideae</taxon>
        <taxon>Rhodoreae</taxon>
        <taxon>Rhododendron</taxon>
    </lineage>
</organism>
<comment type="caution">
    <text evidence="1">The sequence shown here is derived from an EMBL/GenBank/DDBJ whole genome shotgun (WGS) entry which is preliminary data.</text>
</comment>
<evidence type="ECO:0000313" key="1">
    <source>
        <dbReference type="EMBL" id="KAI8525504.1"/>
    </source>
</evidence>
<proteinExistence type="predicted"/>
<name>A0ACC0LAZ8_RHOML</name>
<reference evidence="1" key="1">
    <citation type="submission" date="2022-02" db="EMBL/GenBank/DDBJ databases">
        <title>Plant Genome Project.</title>
        <authorList>
            <person name="Zhang R.-G."/>
        </authorList>
    </citation>
    <scope>NUCLEOTIDE SEQUENCE</scope>
    <source>
        <strain evidence="1">AT1</strain>
    </source>
</reference>
<dbReference type="EMBL" id="CM046400">
    <property type="protein sequence ID" value="KAI8525504.1"/>
    <property type="molecule type" value="Genomic_DNA"/>
</dbReference>
<dbReference type="Proteomes" id="UP001062846">
    <property type="component" value="Chromosome 13"/>
</dbReference>
<gene>
    <name evidence="1" type="ORF">RHMOL_Rhmol13G0235100</name>
</gene>
<protein>
    <submittedName>
        <fullName evidence="1">Uncharacterized protein</fullName>
    </submittedName>
</protein>